<protein>
    <submittedName>
        <fullName evidence="6">LysR substrate-binding domain-containing protein</fullName>
    </submittedName>
</protein>
<dbReference type="Gene3D" id="1.10.10.10">
    <property type="entry name" value="Winged helix-like DNA-binding domain superfamily/Winged helix DNA-binding domain"/>
    <property type="match status" value="1"/>
</dbReference>
<evidence type="ECO:0000259" key="5">
    <source>
        <dbReference type="PROSITE" id="PS50931"/>
    </source>
</evidence>
<name>A0ABN1CT75_9PSEU</name>
<dbReference type="PROSITE" id="PS50931">
    <property type="entry name" value="HTH_LYSR"/>
    <property type="match status" value="1"/>
</dbReference>
<dbReference type="Gene3D" id="3.40.190.10">
    <property type="entry name" value="Periplasmic binding protein-like II"/>
    <property type="match status" value="2"/>
</dbReference>
<evidence type="ECO:0000256" key="3">
    <source>
        <dbReference type="ARBA" id="ARBA00023125"/>
    </source>
</evidence>
<dbReference type="CDD" id="cd08460">
    <property type="entry name" value="PBP2_DntR_like_1"/>
    <property type="match status" value="1"/>
</dbReference>
<accession>A0ABN1CT75</accession>
<evidence type="ECO:0000313" key="7">
    <source>
        <dbReference type="Proteomes" id="UP001500220"/>
    </source>
</evidence>
<comment type="caution">
    <text evidence="6">The sequence shown here is derived from an EMBL/GenBank/DDBJ whole genome shotgun (WGS) entry which is preliminary data.</text>
</comment>
<dbReference type="InterPro" id="IPR050389">
    <property type="entry name" value="LysR-type_TF"/>
</dbReference>
<dbReference type="Pfam" id="PF03466">
    <property type="entry name" value="LysR_substrate"/>
    <property type="match status" value="1"/>
</dbReference>
<keyword evidence="7" id="KW-1185">Reference proteome</keyword>
<dbReference type="RefSeq" id="WP_346073324.1">
    <property type="nucleotide sequence ID" value="NZ_BAAAHC010000011.1"/>
</dbReference>
<feature type="domain" description="HTH lysR-type" evidence="5">
    <location>
        <begin position="4"/>
        <end position="61"/>
    </location>
</feature>
<evidence type="ECO:0000256" key="1">
    <source>
        <dbReference type="ARBA" id="ARBA00009437"/>
    </source>
</evidence>
<dbReference type="EMBL" id="BAAAHC010000011">
    <property type="protein sequence ID" value="GAA0525508.1"/>
    <property type="molecule type" value="Genomic_DNA"/>
</dbReference>
<keyword evidence="4" id="KW-0804">Transcription</keyword>
<dbReference type="SUPFAM" id="SSF46785">
    <property type="entry name" value="Winged helix' DNA-binding domain"/>
    <property type="match status" value="1"/>
</dbReference>
<proteinExistence type="inferred from homology"/>
<dbReference type="InterPro" id="IPR036388">
    <property type="entry name" value="WH-like_DNA-bd_sf"/>
</dbReference>
<dbReference type="Proteomes" id="UP001500220">
    <property type="component" value="Unassembled WGS sequence"/>
</dbReference>
<sequence>MSTLDLNLLVALDALLQEQSVTRAAEKLHTSPAAMSRTLGRIRRILHDPILVRAGQGMVMTPRAAELRDEVHAVVTRSRALLTRGAPVDVAALSRTFTVQSSDLLIAALAPALLAVTRRDAPGVTLRFASEATEGTPALRDGLVDVEVGVLDHLDPETRTAPLVSLRLVGAVRPDHPIVQQPITPERFAEAPHISVSRRGRSWGPVDDRLAELGLRRRVAAVLPGHAAALALARETDFICLTTESAARQLGLHAFEVPLELPPIAVGMAWHPRTDADPGHQWLRARLREAAADLGDAHG</sequence>
<gene>
    <name evidence="6" type="ORF">GCM10009545_29760</name>
</gene>
<evidence type="ECO:0000256" key="2">
    <source>
        <dbReference type="ARBA" id="ARBA00023015"/>
    </source>
</evidence>
<evidence type="ECO:0000313" key="6">
    <source>
        <dbReference type="EMBL" id="GAA0525508.1"/>
    </source>
</evidence>
<evidence type="ECO:0000256" key="4">
    <source>
        <dbReference type="ARBA" id="ARBA00023163"/>
    </source>
</evidence>
<dbReference type="PANTHER" id="PTHR30118:SF15">
    <property type="entry name" value="TRANSCRIPTIONAL REGULATORY PROTEIN"/>
    <property type="match status" value="1"/>
</dbReference>
<reference evidence="6 7" key="1">
    <citation type="journal article" date="2019" name="Int. J. Syst. Evol. Microbiol.">
        <title>The Global Catalogue of Microorganisms (GCM) 10K type strain sequencing project: providing services to taxonomists for standard genome sequencing and annotation.</title>
        <authorList>
            <consortium name="The Broad Institute Genomics Platform"/>
            <consortium name="The Broad Institute Genome Sequencing Center for Infectious Disease"/>
            <person name="Wu L."/>
            <person name="Ma J."/>
        </authorList>
    </citation>
    <scope>NUCLEOTIDE SEQUENCE [LARGE SCALE GENOMIC DNA]</scope>
    <source>
        <strain evidence="6 7">JCM 10664</strain>
    </source>
</reference>
<keyword evidence="3" id="KW-0238">DNA-binding</keyword>
<keyword evidence="2" id="KW-0805">Transcription regulation</keyword>
<dbReference type="InterPro" id="IPR036390">
    <property type="entry name" value="WH_DNA-bd_sf"/>
</dbReference>
<dbReference type="Pfam" id="PF00126">
    <property type="entry name" value="HTH_1"/>
    <property type="match status" value="1"/>
</dbReference>
<dbReference type="InterPro" id="IPR005119">
    <property type="entry name" value="LysR_subst-bd"/>
</dbReference>
<dbReference type="PANTHER" id="PTHR30118">
    <property type="entry name" value="HTH-TYPE TRANSCRIPTIONAL REGULATOR LEUO-RELATED"/>
    <property type="match status" value="1"/>
</dbReference>
<comment type="similarity">
    <text evidence="1">Belongs to the LysR transcriptional regulatory family.</text>
</comment>
<dbReference type="SUPFAM" id="SSF53850">
    <property type="entry name" value="Periplasmic binding protein-like II"/>
    <property type="match status" value="1"/>
</dbReference>
<organism evidence="6 7">
    <name type="scientific">Saccharopolyspora thermophila</name>
    <dbReference type="NCBI Taxonomy" id="89367"/>
    <lineage>
        <taxon>Bacteria</taxon>
        <taxon>Bacillati</taxon>
        <taxon>Actinomycetota</taxon>
        <taxon>Actinomycetes</taxon>
        <taxon>Pseudonocardiales</taxon>
        <taxon>Pseudonocardiaceae</taxon>
        <taxon>Saccharopolyspora</taxon>
    </lineage>
</organism>
<dbReference type="InterPro" id="IPR000847">
    <property type="entry name" value="LysR_HTH_N"/>
</dbReference>